<keyword evidence="3" id="KW-1185">Reference proteome</keyword>
<evidence type="ECO:0000313" key="2">
    <source>
        <dbReference type="EMBL" id="GLV60502.1"/>
    </source>
</evidence>
<dbReference type="Proteomes" id="UP001344906">
    <property type="component" value="Unassembled WGS sequence"/>
</dbReference>
<name>A0ABQ6G312_9CHLR</name>
<gene>
    <name evidence="2" type="ORF">KDH_73210</name>
</gene>
<evidence type="ECO:0000313" key="3">
    <source>
        <dbReference type="Proteomes" id="UP001344906"/>
    </source>
</evidence>
<sequence length="442" mass="47845">MVTNTDTLHPVIIVGGGLAGLSAAALLARAGHAVTLFEKAGGAGGRARTSQQNGFFFNQGAHAFYPHGPGAKVLRELGVSYSGSQPGGPGFFVLADDRLYTAPVKATTLLTTRLLPWAAKMELLNLLVRLQGMKYEEIRDISLGDWLERRVKHEQTRRFVLATMRLATYSNAPELLSAGMLQFLLHTQVLYLDGGWQTLVDSLEQKARELGVRIVTGARVQAIEVADDGYRARMADGTSYEAGAVLLATDPKTASALVMDGKHEELRRWSEQALPVRAACLDLALRRLPRPGNTYTLDLDRPLYYSAHSTWARLAPEGGALVHTMKYLRPGETTDPETTRRELEDQMDRLQPGWRAEVVQQYFLPHMIVSNAMVQAHLGGLAGRPGPAVPGLPNLYVAGDWVGPEGGLSDASFASASNAVRLITTHAAGRQDSTMAGSLGVI</sequence>
<accession>A0ABQ6G312</accession>
<dbReference type="Gene3D" id="3.90.660.50">
    <property type="match status" value="1"/>
</dbReference>
<dbReference type="RefSeq" id="WP_338257592.1">
    <property type="nucleotide sequence ID" value="NZ_BSRI01000002.1"/>
</dbReference>
<dbReference type="InterPro" id="IPR036188">
    <property type="entry name" value="FAD/NAD-bd_sf"/>
</dbReference>
<proteinExistence type="predicted"/>
<dbReference type="SUPFAM" id="SSF51905">
    <property type="entry name" value="FAD/NAD(P)-binding domain"/>
    <property type="match status" value="1"/>
</dbReference>
<comment type="caution">
    <text evidence="2">The sequence shown here is derived from an EMBL/GenBank/DDBJ whole genome shotgun (WGS) entry which is preliminary data.</text>
</comment>
<evidence type="ECO:0000259" key="1">
    <source>
        <dbReference type="Pfam" id="PF01593"/>
    </source>
</evidence>
<dbReference type="PANTHER" id="PTHR42923:SF3">
    <property type="entry name" value="PROTOPORPHYRINOGEN OXIDASE"/>
    <property type="match status" value="1"/>
</dbReference>
<reference evidence="2 3" key="1">
    <citation type="submission" date="2023-02" db="EMBL/GenBank/DDBJ databases">
        <title>Dictyobacter halimunensis sp. nov., a new member of the class Ktedonobacteria from forest soil in a geothermal area.</title>
        <authorList>
            <person name="Rachmania M.K."/>
            <person name="Ningsih F."/>
            <person name="Sakai Y."/>
            <person name="Yabe S."/>
            <person name="Yokota A."/>
            <person name="Sjamsuridzal W."/>
        </authorList>
    </citation>
    <scope>NUCLEOTIDE SEQUENCE [LARGE SCALE GENOMIC DNA]</scope>
    <source>
        <strain evidence="2 3">S3.2.2.5</strain>
    </source>
</reference>
<dbReference type="PANTHER" id="PTHR42923">
    <property type="entry name" value="PROTOPORPHYRINOGEN OXIDASE"/>
    <property type="match status" value="1"/>
</dbReference>
<dbReference type="InterPro" id="IPR050464">
    <property type="entry name" value="Zeta_carotene_desat/Oxidored"/>
</dbReference>
<dbReference type="InterPro" id="IPR002937">
    <property type="entry name" value="Amino_oxidase"/>
</dbReference>
<dbReference type="Gene3D" id="3.50.50.60">
    <property type="entry name" value="FAD/NAD(P)-binding domain"/>
    <property type="match status" value="1"/>
</dbReference>
<organism evidence="2 3">
    <name type="scientific">Dictyobacter halimunensis</name>
    <dbReference type="NCBI Taxonomy" id="3026934"/>
    <lineage>
        <taxon>Bacteria</taxon>
        <taxon>Bacillati</taxon>
        <taxon>Chloroflexota</taxon>
        <taxon>Ktedonobacteria</taxon>
        <taxon>Ktedonobacterales</taxon>
        <taxon>Dictyobacteraceae</taxon>
        <taxon>Dictyobacter</taxon>
    </lineage>
</organism>
<dbReference type="Pfam" id="PF01593">
    <property type="entry name" value="Amino_oxidase"/>
    <property type="match status" value="1"/>
</dbReference>
<dbReference type="EMBL" id="BSRI01000002">
    <property type="protein sequence ID" value="GLV60502.1"/>
    <property type="molecule type" value="Genomic_DNA"/>
</dbReference>
<protein>
    <submittedName>
        <fullName evidence="2">Dehydrogenase</fullName>
    </submittedName>
</protein>
<feature type="domain" description="Amine oxidase" evidence="1">
    <location>
        <begin position="18"/>
        <end position="422"/>
    </location>
</feature>